<dbReference type="Proteomes" id="UP000027138">
    <property type="component" value="Unassembled WGS sequence"/>
</dbReference>
<evidence type="ECO:0000313" key="3">
    <source>
        <dbReference type="Proteomes" id="UP000027138"/>
    </source>
</evidence>
<reference evidence="2 3" key="1">
    <citation type="journal article" date="2014" name="PLoS ONE">
        <title>Global Analysis of Gene Expression Profiles in Physic Nut (Jatropha curcas L.) Seedlings Exposed to Salt Stress.</title>
        <authorList>
            <person name="Zhang L."/>
            <person name="Zhang C."/>
            <person name="Wu P."/>
            <person name="Chen Y."/>
            <person name="Li M."/>
            <person name="Jiang H."/>
            <person name="Wu G."/>
        </authorList>
    </citation>
    <scope>NUCLEOTIDE SEQUENCE [LARGE SCALE GENOMIC DNA]</scope>
    <source>
        <strain evidence="3">cv. GZQX0401</strain>
        <tissue evidence="2">Young leaves</tissue>
    </source>
</reference>
<dbReference type="EMBL" id="KK915604">
    <property type="protein sequence ID" value="KDP21709.1"/>
    <property type="molecule type" value="Genomic_DNA"/>
</dbReference>
<name>A0A067JQD8_JATCU</name>
<evidence type="ECO:0000313" key="2">
    <source>
        <dbReference type="EMBL" id="KDP21709.1"/>
    </source>
</evidence>
<dbReference type="AlphaFoldDB" id="A0A067JQD8"/>
<evidence type="ECO:0000256" key="1">
    <source>
        <dbReference type="SAM" id="MobiDB-lite"/>
    </source>
</evidence>
<proteinExistence type="predicted"/>
<feature type="region of interest" description="Disordered" evidence="1">
    <location>
        <begin position="61"/>
        <end position="94"/>
    </location>
</feature>
<accession>A0A067JQD8</accession>
<keyword evidence="3" id="KW-1185">Reference proteome</keyword>
<organism evidence="2 3">
    <name type="scientific">Jatropha curcas</name>
    <name type="common">Barbados nut</name>
    <dbReference type="NCBI Taxonomy" id="180498"/>
    <lineage>
        <taxon>Eukaryota</taxon>
        <taxon>Viridiplantae</taxon>
        <taxon>Streptophyta</taxon>
        <taxon>Embryophyta</taxon>
        <taxon>Tracheophyta</taxon>
        <taxon>Spermatophyta</taxon>
        <taxon>Magnoliopsida</taxon>
        <taxon>eudicotyledons</taxon>
        <taxon>Gunneridae</taxon>
        <taxon>Pentapetalae</taxon>
        <taxon>rosids</taxon>
        <taxon>fabids</taxon>
        <taxon>Malpighiales</taxon>
        <taxon>Euphorbiaceae</taxon>
        <taxon>Crotonoideae</taxon>
        <taxon>Jatropheae</taxon>
        <taxon>Jatropha</taxon>
    </lineage>
</organism>
<sequence length="110" mass="12517">MESFETLLEASRRWNCLISPESVAAPLRESGSSTRVAGAPIATRKSWICVQRRKGDRRRLTPVDLSPEGEGMERNACHCSKEKEKKEKRRKERRSLELLDHSGLIRTGLV</sequence>
<feature type="compositionally biased region" description="Basic and acidic residues" evidence="1">
    <location>
        <begin position="71"/>
        <end position="85"/>
    </location>
</feature>
<gene>
    <name evidence="2" type="ORF">JCGZ_03601</name>
</gene>
<protein>
    <submittedName>
        <fullName evidence="2">Uncharacterized protein</fullName>
    </submittedName>
</protein>